<dbReference type="InterPro" id="IPR039933">
    <property type="entry name" value="XRI1"/>
</dbReference>
<organism evidence="2">
    <name type="scientific">Sesamum radiatum</name>
    <name type="common">Black benniseed</name>
    <dbReference type="NCBI Taxonomy" id="300843"/>
    <lineage>
        <taxon>Eukaryota</taxon>
        <taxon>Viridiplantae</taxon>
        <taxon>Streptophyta</taxon>
        <taxon>Embryophyta</taxon>
        <taxon>Tracheophyta</taxon>
        <taxon>Spermatophyta</taxon>
        <taxon>Magnoliopsida</taxon>
        <taxon>eudicotyledons</taxon>
        <taxon>Gunneridae</taxon>
        <taxon>Pentapetalae</taxon>
        <taxon>asterids</taxon>
        <taxon>lamiids</taxon>
        <taxon>Lamiales</taxon>
        <taxon>Pedaliaceae</taxon>
        <taxon>Sesamum</taxon>
    </lineage>
</organism>
<name>A0AAW2SLJ2_SESRA</name>
<dbReference type="AlphaFoldDB" id="A0AAW2SLJ2"/>
<dbReference type="EMBL" id="JACGWJ010000010">
    <property type="protein sequence ID" value="KAL0392989.1"/>
    <property type="molecule type" value="Genomic_DNA"/>
</dbReference>
<gene>
    <name evidence="2" type="ORF">Sradi_2521700</name>
</gene>
<dbReference type="PANTHER" id="PTHR33385">
    <property type="entry name" value="PROTEIN XRI1"/>
    <property type="match status" value="1"/>
</dbReference>
<proteinExistence type="predicted"/>
<evidence type="ECO:0000256" key="1">
    <source>
        <dbReference type="SAM" id="MobiDB-lite"/>
    </source>
</evidence>
<reference evidence="2" key="2">
    <citation type="journal article" date="2024" name="Plant">
        <title>Genomic evolution and insights into agronomic trait innovations of Sesamum species.</title>
        <authorList>
            <person name="Miao H."/>
            <person name="Wang L."/>
            <person name="Qu L."/>
            <person name="Liu H."/>
            <person name="Sun Y."/>
            <person name="Le M."/>
            <person name="Wang Q."/>
            <person name="Wei S."/>
            <person name="Zheng Y."/>
            <person name="Lin W."/>
            <person name="Duan Y."/>
            <person name="Cao H."/>
            <person name="Xiong S."/>
            <person name="Wang X."/>
            <person name="Wei L."/>
            <person name="Li C."/>
            <person name="Ma Q."/>
            <person name="Ju M."/>
            <person name="Zhao R."/>
            <person name="Li G."/>
            <person name="Mu C."/>
            <person name="Tian Q."/>
            <person name="Mei H."/>
            <person name="Zhang T."/>
            <person name="Gao T."/>
            <person name="Zhang H."/>
        </authorList>
    </citation>
    <scope>NUCLEOTIDE SEQUENCE</scope>
    <source>
        <strain evidence="2">G02</strain>
    </source>
</reference>
<comment type="caution">
    <text evidence="2">The sequence shown here is derived from an EMBL/GenBank/DDBJ whole genome shotgun (WGS) entry which is preliminary data.</text>
</comment>
<dbReference type="GO" id="GO:0007143">
    <property type="term" value="P:female meiotic nuclear division"/>
    <property type="evidence" value="ECO:0007669"/>
    <property type="project" value="InterPro"/>
</dbReference>
<protein>
    <submittedName>
        <fullName evidence="2">Protein XRI1</fullName>
    </submittedName>
</protein>
<feature type="region of interest" description="Disordered" evidence="1">
    <location>
        <begin position="190"/>
        <end position="240"/>
    </location>
</feature>
<sequence>VTGKELEQYREPSSQVKRRRVLQFESEVLDAPLCNDEAFLRSKVDANSCISLGNCHVFGTSTSAARANWVAGFTEGTSASSNDCLDPSSEGWIADCFNDAGMHFCTEDISASGASDVPIDITELCDTPPEYDANPVKKHPVHTNGNVVFKGRKSYMRTPPKLASSVVYPFAFIKPCGVHGHVTLKDINQRIHNPPTTKPNEEDPSVSFPTSAFSGKPVVGKTKIRTEGGKGSITIMRTKG</sequence>
<evidence type="ECO:0000313" key="2">
    <source>
        <dbReference type="EMBL" id="KAL0392989.1"/>
    </source>
</evidence>
<feature type="non-terminal residue" evidence="2">
    <location>
        <position position="1"/>
    </location>
</feature>
<reference evidence="2" key="1">
    <citation type="submission" date="2020-06" db="EMBL/GenBank/DDBJ databases">
        <authorList>
            <person name="Li T."/>
            <person name="Hu X."/>
            <person name="Zhang T."/>
            <person name="Song X."/>
            <person name="Zhang H."/>
            <person name="Dai N."/>
            <person name="Sheng W."/>
            <person name="Hou X."/>
            <person name="Wei L."/>
        </authorList>
    </citation>
    <scope>NUCLEOTIDE SEQUENCE</scope>
    <source>
        <strain evidence="2">G02</strain>
        <tissue evidence="2">Leaf</tissue>
    </source>
</reference>
<dbReference type="PANTHER" id="PTHR33385:SF4">
    <property type="entry name" value="PROTEIN XRI1"/>
    <property type="match status" value="1"/>
</dbReference>
<accession>A0AAW2SLJ2</accession>
<dbReference type="GO" id="GO:0007140">
    <property type="term" value="P:male meiotic nuclear division"/>
    <property type="evidence" value="ECO:0007669"/>
    <property type="project" value="InterPro"/>
</dbReference>